<keyword evidence="2 4" id="KW-0238">DNA-binding</keyword>
<protein>
    <submittedName>
        <fullName evidence="7">TetR/AcrR family transcriptional regulator</fullName>
    </submittedName>
</protein>
<evidence type="ECO:0000256" key="5">
    <source>
        <dbReference type="SAM" id="MobiDB-lite"/>
    </source>
</evidence>
<proteinExistence type="predicted"/>
<dbReference type="SUPFAM" id="SSF48498">
    <property type="entry name" value="Tetracyclin repressor-like, C-terminal domain"/>
    <property type="match status" value="1"/>
</dbReference>
<dbReference type="GO" id="GO:0000976">
    <property type="term" value="F:transcription cis-regulatory region binding"/>
    <property type="evidence" value="ECO:0007669"/>
    <property type="project" value="TreeGrafter"/>
</dbReference>
<evidence type="ECO:0000259" key="6">
    <source>
        <dbReference type="PROSITE" id="PS50977"/>
    </source>
</evidence>
<feature type="DNA-binding region" description="H-T-H motif" evidence="4">
    <location>
        <begin position="38"/>
        <end position="57"/>
    </location>
</feature>
<accession>A0A7M2TAI3</accession>
<feature type="domain" description="HTH tetR-type" evidence="6">
    <location>
        <begin position="15"/>
        <end position="75"/>
    </location>
</feature>
<dbReference type="SUPFAM" id="SSF46689">
    <property type="entry name" value="Homeodomain-like"/>
    <property type="match status" value="1"/>
</dbReference>
<dbReference type="KEGG" id="schf:IPT68_04505"/>
<feature type="compositionally biased region" description="Gly residues" evidence="5">
    <location>
        <begin position="248"/>
        <end position="270"/>
    </location>
</feature>
<keyword evidence="3" id="KW-0804">Transcription</keyword>
<evidence type="ECO:0000256" key="4">
    <source>
        <dbReference type="PROSITE-ProRule" id="PRU00335"/>
    </source>
</evidence>
<sequence length="270" mass="28580">MTSSTPHGARARARIEVTAAIKDEARRQLAAEGAVKLSLRAVARELGMVSSAVYRYFPSRDELLTALIIDAYDSLGAAAEAAHDEVADAGPVQRWMKVCEAVRGWALAHPHEYALIYGSPVPGYTAPRTTVPPAARVGHLLIAIVRDAHQGLGLAKPRLAEDVRPEAVRMAADLAPDLPPEAVVTLVAAWAQLYGLVGFEVFGQFTRIVEEREPFFRHAVGQLAHTVGLVYPQEGRAAQSRGRQSSGNGTGSGTGGRGRGPGGRGRGPGA</sequence>
<dbReference type="InterPro" id="IPR009057">
    <property type="entry name" value="Homeodomain-like_sf"/>
</dbReference>
<name>A0A7M2TAI3_STRCW</name>
<dbReference type="InterPro" id="IPR036271">
    <property type="entry name" value="Tet_transcr_reg_TetR-rel_C_sf"/>
</dbReference>
<evidence type="ECO:0000313" key="7">
    <source>
        <dbReference type="EMBL" id="QOV45234.1"/>
    </source>
</evidence>
<dbReference type="Gene3D" id="1.10.357.10">
    <property type="entry name" value="Tetracycline Repressor, domain 2"/>
    <property type="match status" value="1"/>
</dbReference>
<dbReference type="GO" id="GO:0003700">
    <property type="term" value="F:DNA-binding transcription factor activity"/>
    <property type="evidence" value="ECO:0007669"/>
    <property type="project" value="TreeGrafter"/>
</dbReference>
<gene>
    <name evidence="7" type="ORF">IPT68_04505</name>
</gene>
<dbReference type="Pfam" id="PF13305">
    <property type="entry name" value="TetR_C_33"/>
    <property type="match status" value="1"/>
</dbReference>
<organism evidence="7 8">
    <name type="scientific">Streptomyces chromofuscus</name>
    <dbReference type="NCBI Taxonomy" id="42881"/>
    <lineage>
        <taxon>Bacteria</taxon>
        <taxon>Bacillati</taxon>
        <taxon>Actinomycetota</taxon>
        <taxon>Actinomycetes</taxon>
        <taxon>Kitasatosporales</taxon>
        <taxon>Streptomycetaceae</taxon>
        <taxon>Streptomyces</taxon>
    </lineage>
</organism>
<evidence type="ECO:0000256" key="1">
    <source>
        <dbReference type="ARBA" id="ARBA00023015"/>
    </source>
</evidence>
<dbReference type="EMBL" id="CP063374">
    <property type="protein sequence ID" value="QOV45234.1"/>
    <property type="molecule type" value="Genomic_DNA"/>
</dbReference>
<evidence type="ECO:0000256" key="3">
    <source>
        <dbReference type="ARBA" id="ARBA00023163"/>
    </source>
</evidence>
<dbReference type="InterPro" id="IPR025996">
    <property type="entry name" value="MT1864/Rv1816-like_C"/>
</dbReference>
<evidence type="ECO:0000313" key="8">
    <source>
        <dbReference type="Proteomes" id="UP000594008"/>
    </source>
</evidence>
<dbReference type="PANTHER" id="PTHR30055:SF243">
    <property type="entry name" value="HTH-TYPE TRANSCRIPTIONAL REGULATOR RV1816"/>
    <property type="match status" value="1"/>
</dbReference>
<feature type="region of interest" description="Disordered" evidence="5">
    <location>
        <begin position="234"/>
        <end position="270"/>
    </location>
</feature>
<evidence type="ECO:0000256" key="2">
    <source>
        <dbReference type="ARBA" id="ARBA00023125"/>
    </source>
</evidence>
<dbReference type="PANTHER" id="PTHR30055">
    <property type="entry name" value="HTH-TYPE TRANSCRIPTIONAL REGULATOR RUTR"/>
    <property type="match status" value="1"/>
</dbReference>
<dbReference type="InterPro" id="IPR050109">
    <property type="entry name" value="HTH-type_TetR-like_transc_reg"/>
</dbReference>
<dbReference type="PROSITE" id="PS50977">
    <property type="entry name" value="HTH_TETR_2"/>
    <property type="match status" value="1"/>
</dbReference>
<keyword evidence="1" id="KW-0805">Transcription regulation</keyword>
<dbReference type="Pfam" id="PF00440">
    <property type="entry name" value="TetR_N"/>
    <property type="match status" value="1"/>
</dbReference>
<dbReference type="InterPro" id="IPR001647">
    <property type="entry name" value="HTH_TetR"/>
</dbReference>
<dbReference type="AlphaFoldDB" id="A0A7M2TAI3"/>
<reference evidence="7 8" key="1">
    <citation type="submission" date="2020-10" db="EMBL/GenBank/DDBJ databases">
        <title>Streptomyces chromofuscus complate genome analysis.</title>
        <authorList>
            <person name="Anwar N."/>
        </authorList>
    </citation>
    <scope>NUCLEOTIDE SEQUENCE [LARGE SCALE GENOMIC DNA]</scope>
    <source>
        <strain evidence="7 8">DSM 40273</strain>
    </source>
</reference>
<dbReference type="Proteomes" id="UP000594008">
    <property type="component" value="Chromosome"/>
</dbReference>
<dbReference type="RefSeq" id="WP_189697347.1">
    <property type="nucleotide sequence ID" value="NZ_BMTA01000004.1"/>
</dbReference>
<keyword evidence="8" id="KW-1185">Reference proteome</keyword>